<dbReference type="SUPFAM" id="SSF55718">
    <property type="entry name" value="SCP-like"/>
    <property type="match status" value="1"/>
</dbReference>
<dbReference type="EMBL" id="PXYW01000041">
    <property type="protein sequence ID" value="PSR32422.1"/>
    <property type="molecule type" value="Genomic_DNA"/>
</dbReference>
<organism evidence="1 2">
    <name type="scientific">Sulfobacillus benefaciens</name>
    <dbReference type="NCBI Taxonomy" id="453960"/>
    <lineage>
        <taxon>Bacteria</taxon>
        <taxon>Bacillati</taxon>
        <taxon>Bacillota</taxon>
        <taxon>Clostridia</taxon>
        <taxon>Eubacteriales</taxon>
        <taxon>Clostridiales Family XVII. Incertae Sedis</taxon>
        <taxon>Sulfobacillus</taxon>
    </lineage>
</organism>
<dbReference type="Proteomes" id="UP000242972">
    <property type="component" value="Unassembled WGS sequence"/>
</dbReference>
<proteinExistence type="predicted"/>
<evidence type="ECO:0000313" key="2">
    <source>
        <dbReference type="Proteomes" id="UP000242972"/>
    </source>
</evidence>
<gene>
    <name evidence="1" type="ORF">C7B46_14280</name>
</gene>
<reference evidence="1 2" key="1">
    <citation type="journal article" date="2014" name="BMC Genomics">
        <title>Comparison of environmental and isolate Sulfobacillus genomes reveals diverse carbon, sulfur, nitrogen, and hydrogen metabolisms.</title>
        <authorList>
            <person name="Justice N.B."/>
            <person name="Norman A."/>
            <person name="Brown C.T."/>
            <person name="Singh A."/>
            <person name="Thomas B.C."/>
            <person name="Banfield J.F."/>
        </authorList>
    </citation>
    <scope>NUCLEOTIDE SEQUENCE [LARGE SCALE GENOMIC DNA]</scope>
    <source>
        <strain evidence="1">AMDSBA4</strain>
    </source>
</reference>
<sequence length="113" mass="12964">MDLLAALETFAEQCNQNQRLRQMNRDWNRLVELWATDTDQRYWLKSEAGWITAGPGDAVDAELKISARNDVLHDIFSGIITPTEPYNAGDLLVKGRQDDMMRLDIITLLIWGE</sequence>
<name>A0A2T2XD99_9FIRM</name>
<dbReference type="Gene3D" id="3.30.1050.10">
    <property type="entry name" value="SCP2 sterol-binding domain"/>
    <property type="match status" value="1"/>
</dbReference>
<dbReference type="InterPro" id="IPR036527">
    <property type="entry name" value="SCP2_sterol-bd_dom_sf"/>
</dbReference>
<dbReference type="AlphaFoldDB" id="A0A2T2XD99"/>
<comment type="caution">
    <text evidence="1">The sequence shown here is derived from an EMBL/GenBank/DDBJ whole genome shotgun (WGS) entry which is preliminary data.</text>
</comment>
<protein>
    <submittedName>
        <fullName evidence="1">Sterol carrier protein</fullName>
    </submittedName>
</protein>
<evidence type="ECO:0000313" key="1">
    <source>
        <dbReference type="EMBL" id="PSR32422.1"/>
    </source>
</evidence>
<accession>A0A2T2XD99</accession>